<sequence>MLARIDRYTVPLSRHAYVRFVPHGRDGAGRVMTSRLVELRHLINDYWHVSGSSALVALGIWVDGIGRIDGVAAETFVRTIARRVEEAVT</sequence>
<organism evidence="1 2">
    <name type="scientific">Ancylobacter oerskovii</name>
    <dbReference type="NCBI Taxonomy" id="459519"/>
    <lineage>
        <taxon>Bacteria</taxon>
        <taxon>Pseudomonadati</taxon>
        <taxon>Pseudomonadota</taxon>
        <taxon>Alphaproteobacteria</taxon>
        <taxon>Hyphomicrobiales</taxon>
        <taxon>Xanthobacteraceae</taxon>
        <taxon>Ancylobacter</taxon>
    </lineage>
</organism>
<name>A0ABW4Z553_9HYPH</name>
<evidence type="ECO:0000313" key="1">
    <source>
        <dbReference type="EMBL" id="MFD2143483.1"/>
    </source>
</evidence>
<keyword evidence="2" id="KW-1185">Reference proteome</keyword>
<accession>A0ABW4Z553</accession>
<dbReference type="EMBL" id="JBHUHD010000004">
    <property type="protein sequence ID" value="MFD2143483.1"/>
    <property type="molecule type" value="Genomic_DNA"/>
</dbReference>
<dbReference type="RefSeq" id="WP_213351830.1">
    <property type="nucleotide sequence ID" value="NZ_JAHBGB010000012.1"/>
</dbReference>
<comment type="caution">
    <text evidence="1">The sequence shown here is derived from an EMBL/GenBank/DDBJ whole genome shotgun (WGS) entry which is preliminary data.</text>
</comment>
<protein>
    <recommendedName>
        <fullName evidence="3">GGDEF domain-containing protein</fullName>
    </recommendedName>
</protein>
<evidence type="ECO:0000313" key="2">
    <source>
        <dbReference type="Proteomes" id="UP001597299"/>
    </source>
</evidence>
<proteinExistence type="predicted"/>
<gene>
    <name evidence="1" type="ORF">ACFSNC_24100</name>
</gene>
<dbReference type="Proteomes" id="UP001597299">
    <property type="component" value="Unassembled WGS sequence"/>
</dbReference>
<reference evidence="2" key="1">
    <citation type="journal article" date="2019" name="Int. J. Syst. Evol. Microbiol.">
        <title>The Global Catalogue of Microorganisms (GCM) 10K type strain sequencing project: providing services to taxonomists for standard genome sequencing and annotation.</title>
        <authorList>
            <consortium name="The Broad Institute Genomics Platform"/>
            <consortium name="The Broad Institute Genome Sequencing Center for Infectious Disease"/>
            <person name="Wu L."/>
            <person name="Ma J."/>
        </authorList>
    </citation>
    <scope>NUCLEOTIDE SEQUENCE [LARGE SCALE GENOMIC DNA]</scope>
    <source>
        <strain evidence="2">CCM 7435</strain>
    </source>
</reference>
<evidence type="ECO:0008006" key="3">
    <source>
        <dbReference type="Google" id="ProtNLM"/>
    </source>
</evidence>